<proteinExistence type="predicted"/>
<dbReference type="Proteomes" id="UP000515908">
    <property type="component" value="Chromosome 27"/>
</dbReference>
<protein>
    <recommendedName>
        <fullName evidence="3">Leucine Rich repeat</fullName>
    </recommendedName>
</protein>
<dbReference type="SUPFAM" id="SSF52058">
    <property type="entry name" value="L domain-like"/>
    <property type="match status" value="1"/>
</dbReference>
<keyword evidence="2" id="KW-1185">Reference proteome</keyword>
<evidence type="ECO:0000313" key="2">
    <source>
        <dbReference type="Proteomes" id="UP000515908"/>
    </source>
</evidence>
<dbReference type="VEuPathDB" id="TriTrypDB:ADEAN_001007600"/>
<evidence type="ECO:0000313" key="1">
    <source>
        <dbReference type="EMBL" id="CAD2222532.1"/>
    </source>
</evidence>
<dbReference type="EMBL" id="LR877171">
    <property type="protein sequence ID" value="CAD2222532.1"/>
    <property type="molecule type" value="Genomic_DNA"/>
</dbReference>
<dbReference type="InterPro" id="IPR032675">
    <property type="entry name" value="LRR_dom_sf"/>
</dbReference>
<name>A0A7G2CWA6_9TRYP</name>
<accession>A0A7G2CWA6</accession>
<organism evidence="1 2">
    <name type="scientific">Angomonas deanei</name>
    <dbReference type="NCBI Taxonomy" id="59799"/>
    <lineage>
        <taxon>Eukaryota</taxon>
        <taxon>Discoba</taxon>
        <taxon>Euglenozoa</taxon>
        <taxon>Kinetoplastea</taxon>
        <taxon>Metakinetoplastina</taxon>
        <taxon>Trypanosomatida</taxon>
        <taxon>Trypanosomatidae</taxon>
        <taxon>Strigomonadinae</taxon>
        <taxon>Angomonas</taxon>
    </lineage>
</organism>
<evidence type="ECO:0008006" key="3">
    <source>
        <dbReference type="Google" id="ProtNLM"/>
    </source>
</evidence>
<reference evidence="1 2" key="1">
    <citation type="submission" date="2020-08" db="EMBL/GenBank/DDBJ databases">
        <authorList>
            <person name="Newling K."/>
            <person name="Davey J."/>
            <person name="Forrester S."/>
        </authorList>
    </citation>
    <scope>NUCLEOTIDE SEQUENCE [LARGE SCALE GENOMIC DNA]</scope>
    <source>
        <strain evidence="2">Crithidia deanei Carvalho (ATCC PRA-265)</strain>
    </source>
</reference>
<dbReference type="Gene3D" id="3.80.10.10">
    <property type="entry name" value="Ribonuclease Inhibitor"/>
    <property type="match status" value="1"/>
</dbReference>
<gene>
    <name evidence="1" type="ORF">ADEAN_001007600</name>
</gene>
<sequence>MLTFLRGLSGLPRLTTASAASSGDRAIGKLTGRPALSSVNFADCKMLTSLKGLSAQPNLKTLDASGAGIPRDEPPGGCPALRSLPFGHLEFLWNLPDEFGTSEYEFLLETPQGVDRCPHVRCISRSGHVFPGNIYEVCADIKFN</sequence>
<dbReference type="AlphaFoldDB" id="A0A7G2CWA6"/>